<dbReference type="RefSeq" id="XP_068370621.1">
    <property type="nucleotide sequence ID" value="XM_068490730.1"/>
</dbReference>
<feature type="compositionally biased region" description="Basic and acidic residues" evidence="1">
    <location>
        <begin position="1"/>
        <end position="10"/>
    </location>
</feature>
<feature type="region of interest" description="Disordered" evidence="1">
    <location>
        <begin position="1"/>
        <end position="20"/>
    </location>
</feature>
<dbReference type="EMBL" id="MLAK01000002">
    <property type="protein sequence ID" value="OHT17485.1"/>
    <property type="molecule type" value="Genomic_DNA"/>
</dbReference>
<protein>
    <submittedName>
        <fullName evidence="2">Uncharacterized protein</fullName>
    </submittedName>
</protein>
<evidence type="ECO:0000256" key="1">
    <source>
        <dbReference type="SAM" id="MobiDB-lite"/>
    </source>
</evidence>
<evidence type="ECO:0000313" key="3">
    <source>
        <dbReference type="Proteomes" id="UP000179807"/>
    </source>
</evidence>
<evidence type="ECO:0000313" key="2">
    <source>
        <dbReference type="EMBL" id="OHT17485.1"/>
    </source>
</evidence>
<reference evidence="2" key="1">
    <citation type="submission" date="2016-10" db="EMBL/GenBank/DDBJ databases">
        <authorList>
            <person name="Benchimol M."/>
            <person name="Almeida L.G."/>
            <person name="Vasconcelos A.T."/>
            <person name="Perreira-Neves A."/>
            <person name="Rosa I.A."/>
            <person name="Tasca T."/>
            <person name="Bogo M.R."/>
            <person name="de Souza W."/>
        </authorList>
    </citation>
    <scope>NUCLEOTIDE SEQUENCE [LARGE SCALE GENOMIC DNA]</scope>
    <source>
        <strain evidence="2">K</strain>
    </source>
</reference>
<dbReference type="GeneID" id="94825434"/>
<dbReference type="AlphaFoldDB" id="A0A1J4L6B3"/>
<organism evidence="2 3">
    <name type="scientific">Tritrichomonas foetus</name>
    <dbReference type="NCBI Taxonomy" id="1144522"/>
    <lineage>
        <taxon>Eukaryota</taxon>
        <taxon>Metamonada</taxon>
        <taxon>Parabasalia</taxon>
        <taxon>Tritrichomonadida</taxon>
        <taxon>Tritrichomonadidae</taxon>
        <taxon>Tritrichomonas</taxon>
    </lineage>
</organism>
<proteinExistence type="predicted"/>
<accession>A0A1J4L6B3</accession>
<keyword evidence="3" id="KW-1185">Reference proteome</keyword>
<gene>
    <name evidence="2" type="ORF">TRFO_02509</name>
</gene>
<dbReference type="Proteomes" id="UP000179807">
    <property type="component" value="Unassembled WGS sequence"/>
</dbReference>
<dbReference type="VEuPathDB" id="TrichDB:TRFO_02509"/>
<name>A0A1J4L6B3_9EUKA</name>
<comment type="caution">
    <text evidence="2">The sequence shown here is derived from an EMBL/GenBank/DDBJ whole genome shotgun (WGS) entry which is preliminary data.</text>
</comment>
<sequence length="174" mass="20217">MSESDIDYRRQKPNQHMPTGDMISIDDLLVSDSIEPDNNTFILSKNSQRQIFSHQYFQVNEFIDIYYNNQIVAKVPNGFTTTKIIFNNEEALMITLSVSLKTESHCIFQLESKTEPIATFASGNFVDLIRQFEEFIDTNKQKDPLFPTFPKNKSIFHFFDINLWNIEGNKAVFA</sequence>